<feature type="region of interest" description="Disordered" evidence="1">
    <location>
        <begin position="1"/>
        <end position="28"/>
    </location>
</feature>
<evidence type="ECO:0000313" key="4">
    <source>
        <dbReference type="Proteomes" id="UP001157017"/>
    </source>
</evidence>
<comment type="caution">
    <text evidence="3">The sequence shown here is derived from an EMBL/GenBank/DDBJ whole genome shotgun (WGS) entry which is preliminary data.</text>
</comment>
<reference evidence="4" key="1">
    <citation type="journal article" date="2019" name="Int. J. Syst. Evol. Microbiol.">
        <title>The Global Catalogue of Microorganisms (GCM) 10K type strain sequencing project: providing services to taxonomists for standard genome sequencing and annotation.</title>
        <authorList>
            <consortium name="The Broad Institute Genomics Platform"/>
            <consortium name="The Broad Institute Genome Sequencing Center for Infectious Disease"/>
            <person name="Wu L."/>
            <person name="Ma J."/>
        </authorList>
    </citation>
    <scope>NUCLEOTIDE SEQUENCE [LARGE SCALE GENOMIC DNA]</scope>
    <source>
        <strain evidence="4">NBRC 108730</strain>
    </source>
</reference>
<evidence type="ECO:0000313" key="3">
    <source>
        <dbReference type="EMBL" id="GMA88451.1"/>
    </source>
</evidence>
<keyword evidence="4" id="KW-1185">Reference proteome</keyword>
<dbReference type="Proteomes" id="UP001157017">
    <property type="component" value="Unassembled WGS sequence"/>
</dbReference>
<name>A0ABQ6JJL4_9ACTN</name>
<accession>A0ABQ6JJL4</accession>
<dbReference type="Pfam" id="PF10647">
    <property type="entry name" value="Gmad1"/>
    <property type="match status" value="1"/>
</dbReference>
<evidence type="ECO:0000256" key="1">
    <source>
        <dbReference type="SAM" id="MobiDB-lite"/>
    </source>
</evidence>
<dbReference type="EMBL" id="BSUZ01000001">
    <property type="protein sequence ID" value="GMA88451.1"/>
    <property type="molecule type" value="Genomic_DNA"/>
</dbReference>
<gene>
    <name evidence="3" type="ORF">GCM10025868_37010</name>
</gene>
<dbReference type="InterPro" id="IPR018910">
    <property type="entry name" value="LpqB_C"/>
</dbReference>
<protein>
    <recommendedName>
        <fullName evidence="2">Lipoprotein LpqB C-terminal domain-containing protein</fullName>
    </recommendedName>
</protein>
<proteinExistence type="predicted"/>
<organism evidence="3 4">
    <name type="scientific">Angustibacter aerolatus</name>
    <dbReference type="NCBI Taxonomy" id="1162965"/>
    <lineage>
        <taxon>Bacteria</taxon>
        <taxon>Bacillati</taxon>
        <taxon>Actinomycetota</taxon>
        <taxon>Actinomycetes</taxon>
        <taxon>Kineosporiales</taxon>
        <taxon>Kineosporiaceae</taxon>
    </lineage>
</organism>
<evidence type="ECO:0000259" key="2">
    <source>
        <dbReference type="Pfam" id="PF10647"/>
    </source>
</evidence>
<feature type="domain" description="Lipoprotein LpqB C-terminal" evidence="2">
    <location>
        <begin position="27"/>
        <end position="249"/>
    </location>
</feature>
<sequence length="252" mass="25535">MTASSASTPAAATTPGGTASSLPSAAGLAQVGAGPGAAPLVGLSEDGTRLLRLRGQERDRLVSGASLLPPSVDAEGVVWTADQTRPGGVVVTSGVAGDGRVDRLSPAWLAGRVVRAIDLSRAGDRIAVVSSAPDGSRRLDVAGIVRTPDRRPVRLTDALQQGRSLTDVRDVAWADRSDLVVLAKAPGGVLRPFQVAVGGLTTAMPLVTSPRAVAAGDGMRAVYVVDGAGRLLTRSGSGWRVLGQARSVTVPT</sequence>